<sequence>MLAELTPTEVGQRAIAFLMDDLAIPLEDQEWFSVLGTRLVGETWYVVEIGVEGLPDKWVLQIYDTGECDPSYTFNSPVQATEADTGLEDLPEAIADILATERSQT</sequence>
<dbReference type="EMBL" id="DSRU01000181">
    <property type="protein sequence ID" value="HFM98563.1"/>
    <property type="molecule type" value="Genomic_DNA"/>
</dbReference>
<proteinExistence type="predicted"/>
<dbReference type="AlphaFoldDB" id="A0A7C3KEP2"/>
<evidence type="ECO:0000313" key="1">
    <source>
        <dbReference type="EMBL" id="HFM98563.1"/>
    </source>
</evidence>
<organism evidence="1">
    <name type="scientific">Oscillatoriales cyanobacterium SpSt-418</name>
    <dbReference type="NCBI Taxonomy" id="2282169"/>
    <lineage>
        <taxon>Bacteria</taxon>
        <taxon>Bacillati</taxon>
        <taxon>Cyanobacteriota</taxon>
        <taxon>Cyanophyceae</taxon>
        <taxon>Oscillatoriophycideae</taxon>
        <taxon>Oscillatoriales</taxon>
    </lineage>
</organism>
<gene>
    <name evidence="1" type="ORF">ENR64_12575</name>
</gene>
<reference evidence="1" key="1">
    <citation type="journal article" date="2020" name="mSystems">
        <title>Genome- and Community-Level Interaction Insights into Carbon Utilization and Element Cycling Functions of Hydrothermarchaeota in Hydrothermal Sediment.</title>
        <authorList>
            <person name="Zhou Z."/>
            <person name="Liu Y."/>
            <person name="Xu W."/>
            <person name="Pan J."/>
            <person name="Luo Z.H."/>
            <person name="Li M."/>
        </authorList>
    </citation>
    <scope>NUCLEOTIDE SEQUENCE [LARGE SCALE GENOMIC DNA]</scope>
    <source>
        <strain evidence="1">SpSt-418</strain>
    </source>
</reference>
<name>A0A7C3KEP2_9CYAN</name>
<comment type="caution">
    <text evidence="1">The sequence shown here is derived from an EMBL/GenBank/DDBJ whole genome shotgun (WGS) entry which is preliminary data.</text>
</comment>
<accession>A0A7C3KEP2</accession>
<protein>
    <submittedName>
        <fullName evidence="1">Uncharacterized protein</fullName>
    </submittedName>
</protein>